<dbReference type="FunFam" id="1.20.1250.20:FF:000057">
    <property type="entry name" value="MFS general substrate transporter"/>
    <property type="match status" value="1"/>
</dbReference>
<feature type="transmembrane region" description="Helical" evidence="6">
    <location>
        <begin position="344"/>
        <end position="364"/>
    </location>
</feature>
<evidence type="ECO:0000313" key="10">
    <source>
        <dbReference type="Proteomes" id="UP000179920"/>
    </source>
</evidence>
<dbReference type="OrthoDB" id="2962993at2759"/>
<evidence type="ECO:0000259" key="7">
    <source>
        <dbReference type="PROSITE" id="PS50850"/>
    </source>
</evidence>
<feature type="transmembrane region" description="Helical" evidence="6">
    <location>
        <begin position="142"/>
        <end position="165"/>
    </location>
</feature>
<feature type="transmembrane region" description="Helical" evidence="6">
    <location>
        <begin position="177"/>
        <end position="198"/>
    </location>
</feature>
<dbReference type="PROSITE" id="PS50850">
    <property type="entry name" value="MFS"/>
    <property type="match status" value="1"/>
</dbReference>
<dbReference type="Proteomes" id="UP000658997">
    <property type="component" value="Unassembled WGS sequence"/>
</dbReference>
<keyword evidence="2" id="KW-0813">Transport</keyword>
<feature type="transmembrane region" description="Helical" evidence="6">
    <location>
        <begin position="210"/>
        <end position="232"/>
    </location>
</feature>
<feature type="transmembrane region" description="Helical" evidence="6">
    <location>
        <begin position="88"/>
        <end position="110"/>
    </location>
</feature>
<dbReference type="PANTHER" id="PTHR43791">
    <property type="entry name" value="PERMEASE-RELATED"/>
    <property type="match status" value="1"/>
</dbReference>
<dbReference type="GO" id="GO:0022857">
    <property type="term" value="F:transmembrane transporter activity"/>
    <property type="evidence" value="ECO:0007669"/>
    <property type="project" value="InterPro"/>
</dbReference>
<dbReference type="Pfam" id="PF07690">
    <property type="entry name" value="MFS_1"/>
    <property type="match status" value="1"/>
</dbReference>
<feature type="transmembrane region" description="Helical" evidence="6">
    <location>
        <begin position="436"/>
        <end position="461"/>
    </location>
</feature>
<feature type="transmembrane region" description="Helical" evidence="6">
    <location>
        <begin position="49"/>
        <end position="68"/>
    </location>
</feature>
<dbReference type="GO" id="GO:0016020">
    <property type="term" value="C:membrane"/>
    <property type="evidence" value="ECO:0007669"/>
    <property type="project" value="UniProtKB-SubCell"/>
</dbReference>
<evidence type="ECO:0000313" key="9">
    <source>
        <dbReference type="EMBL" id="SYW80233.1"/>
    </source>
</evidence>
<dbReference type="FunFam" id="1.20.1250.20:FF:000068">
    <property type="entry name" value="MFS general substrate transporter"/>
    <property type="match status" value="1"/>
</dbReference>
<dbReference type="PANTHER" id="PTHR43791:SF22">
    <property type="entry name" value="TRANSPORTER, PUTATIVE (AFU_ORTHOLOGUE AFUA_6G11320)-RELATED"/>
    <property type="match status" value="1"/>
</dbReference>
<organism evidence="8 10">
    <name type="scientific">Ustilago bromivora</name>
    <dbReference type="NCBI Taxonomy" id="307758"/>
    <lineage>
        <taxon>Eukaryota</taxon>
        <taxon>Fungi</taxon>
        <taxon>Dikarya</taxon>
        <taxon>Basidiomycota</taxon>
        <taxon>Ustilaginomycotina</taxon>
        <taxon>Ustilaginomycetes</taxon>
        <taxon>Ustilaginales</taxon>
        <taxon>Ustilaginaceae</taxon>
        <taxon>Ustilago</taxon>
    </lineage>
</organism>
<dbReference type="EMBL" id="LT558118">
    <property type="protein sequence ID" value="SAM73235.1"/>
    <property type="molecule type" value="Genomic_DNA"/>
</dbReference>
<evidence type="ECO:0000256" key="1">
    <source>
        <dbReference type="ARBA" id="ARBA00004141"/>
    </source>
</evidence>
<feature type="transmembrane region" description="Helical" evidence="6">
    <location>
        <begin position="317"/>
        <end position="337"/>
    </location>
</feature>
<feature type="transmembrane region" description="Helical" evidence="6">
    <location>
        <begin position="117"/>
        <end position="136"/>
    </location>
</feature>
<feature type="transmembrane region" description="Helical" evidence="6">
    <location>
        <begin position="370"/>
        <end position="391"/>
    </location>
</feature>
<dbReference type="InterPro" id="IPR036259">
    <property type="entry name" value="MFS_trans_sf"/>
</dbReference>
<reference evidence="10" key="1">
    <citation type="submission" date="2016-04" db="EMBL/GenBank/DDBJ databases">
        <authorList>
            <person name="Guldener U."/>
            <person name="Guldener U."/>
        </authorList>
    </citation>
    <scope>NUCLEOTIDE SEQUENCE [LARGE SCALE GENOMIC DNA]</scope>
    <source>
        <strain evidence="10">UB2112</strain>
    </source>
</reference>
<dbReference type="EMBL" id="ULHB01000066">
    <property type="protein sequence ID" value="SYW80233.1"/>
    <property type="molecule type" value="Genomic_DNA"/>
</dbReference>
<dbReference type="InterPro" id="IPR020846">
    <property type="entry name" value="MFS_dom"/>
</dbReference>
<proteinExistence type="predicted"/>
<evidence type="ECO:0000256" key="6">
    <source>
        <dbReference type="SAM" id="Phobius"/>
    </source>
</evidence>
<evidence type="ECO:0000256" key="4">
    <source>
        <dbReference type="ARBA" id="ARBA00022989"/>
    </source>
</evidence>
<comment type="subcellular location">
    <subcellularLocation>
        <location evidence="1">Membrane</location>
        <topology evidence="1">Multi-pass membrane protein</topology>
    </subcellularLocation>
</comment>
<dbReference type="SUPFAM" id="SSF103473">
    <property type="entry name" value="MFS general substrate transporter"/>
    <property type="match status" value="1"/>
</dbReference>
<dbReference type="AlphaFoldDB" id="A0A1K0FYD6"/>
<feature type="transmembrane region" description="Helical" evidence="6">
    <location>
        <begin position="280"/>
        <end position="305"/>
    </location>
</feature>
<keyword evidence="3 6" id="KW-0812">Transmembrane</keyword>
<evidence type="ECO:0000256" key="3">
    <source>
        <dbReference type="ARBA" id="ARBA00022692"/>
    </source>
</evidence>
<evidence type="ECO:0000256" key="5">
    <source>
        <dbReference type="ARBA" id="ARBA00023136"/>
    </source>
</evidence>
<feature type="transmembrane region" description="Helical" evidence="6">
    <location>
        <begin position="403"/>
        <end position="424"/>
    </location>
</feature>
<reference evidence="9" key="3">
    <citation type="submission" date="2018-08" db="EMBL/GenBank/DDBJ databases">
        <authorList>
            <person name="Guldener U."/>
        </authorList>
    </citation>
    <scope>NUCLEOTIDE SEQUENCE</scope>
    <source>
        <strain evidence="9">UB2</strain>
    </source>
</reference>
<gene>
    <name evidence="9" type="ORF">UBRO2_03501</name>
    <name evidence="8" type="ORF">UBRO_00012</name>
</gene>
<dbReference type="Gene3D" id="1.20.1250.20">
    <property type="entry name" value="MFS general substrate transporter like domains"/>
    <property type="match status" value="2"/>
</dbReference>
<keyword evidence="4 6" id="KW-1133">Transmembrane helix</keyword>
<dbReference type="Proteomes" id="UP000179920">
    <property type="component" value="Chromosome II"/>
</dbReference>
<protein>
    <submittedName>
        <fullName evidence="9">Related to TNA1 - High affinity nicotinic acid plasma membrane permease</fullName>
    </submittedName>
    <submittedName>
        <fullName evidence="8">Related to TNA1-High affinity nicotinic acid plasma membrane permease</fullName>
    </submittedName>
</protein>
<keyword evidence="11" id="KW-1185">Reference proteome</keyword>
<evidence type="ECO:0000313" key="8">
    <source>
        <dbReference type="EMBL" id="SAM73235.1"/>
    </source>
</evidence>
<dbReference type="InterPro" id="IPR011701">
    <property type="entry name" value="MFS"/>
</dbReference>
<accession>A0A1K0FYD6</accession>
<sequence length="500" mass="55186">MSEVSPTATPPSGKEAFLSKAHEAGTATTTSHGTVSYTHQEECKLVCKVDYLIVPILLILYLLSFLDHSNIRNAKLDGLIKDINLHDYSTALTMFFIGYVIGEVPANILLKKTSPPIWLPSLTLVWGIISVVQGLVHNQAGLFAVHFFQGVSESGVFPGSVFVFSMFYPRRERHYRVALLLSGAAFSGAFGGILAYGIGFMRRVGGKAGWSWILILKGLLTIVVAVAAYWLVPHYPQKSKSFSEREKAIIAARMQADHDSLNEESFSWDGVKQAFTDPYVYLYSLLFHGFAFALYTVSLFMPTIINELGFTAANAQLLTVPTYFLAFIFTMSIAHVSFIVQRRLVFIIGSGCLAIVGYIVQIASSTVAGRYVALFLCTPGIYAGNALLLSLPSENITGQTKRATALAMQIGFGNMGSIVGVQLYRKPLGGLVNKNYHISHGLAIVWLAFGIAAATSLWILLSRENRRRDALQANDGKQDELSEEELKRLGDRRLDWRYHY</sequence>
<name>A0A1K0FYD6_9BASI</name>
<evidence type="ECO:0000313" key="11">
    <source>
        <dbReference type="Proteomes" id="UP000658997"/>
    </source>
</evidence>
<feature type="domain" description="Major facilitator superfamily (MFS) profile" evidence="7">
    <location>
        <begin position="53"/>
        <end position="467"/>
    </location>
</feature>
<keyword evidence="5 6" id="KW-0472">Membrane</keyword>
<reference evidence="8" key="2">
    <citation type="submission" date="2016-04" db="EMBL/GenBank/DDBJ databases">
        <authorList>
            <person name="Evans L.H."/>
            <person name="Alamgir A."/>
            <person name="Owens N."/>
            <person name="Weber N.D."/>
            <person name="Virtaneva K."/>
            <person name="Barbian K."/>
            <person name="Babar A."/>
            <person name="Rosenke K."/>
        </authorList>
    </citation>
    <scope>NUCLEOTIDE SEQUENCE</scope>
    <source>
        <strain evidence="8">UB2112</strain>
    </source>
</reference>
<evidence type="ECO:0000256" key="2">
    <source>
        <dbReference type="ARBA" id="ARBA00022448"/>
    </source>
</evidence>